<dbReference type="GO" id="GO:0004806">
    <property type="term" value="F:triacylglycerol lipase activity"/>
    <property type="evidence" value="ECO:0007669"/>
    <property type="project" value="TreeGrafter"/>
</dbReference>
<keyword evidence="2" id="KW-0378">Hydrolase</keyword>
<protein>
    <submittedName>
        <fullName evidence="5">Acetyl esterase/lipase</fullName>
    </submittedName>
</protein>
<dbReference type="InterPro" id="IPR013094">
    <property type="entry name" value="AB_hydrolase_3"/>
</dbReference>
<evidence type="ECO:0000256" key="3">
    <source>
        <dbReference type="PROSITE-ProRule" id="PRU10038"/>
    </source>
</evidence>
<name>A0A1I4DKL7_9RHOB</name>
<dbReference type="Gene3D" id="3.40.50.1820">
    <property type="entry name" value="alpha/beta hydrolase"/>
    <property type="match status" value="1"/>
</dbReference>
<proteinExistence type="inferred from homology"/>
<organism evidence="5 6">
    <name type="scientific">Loktanella salsilacus</name>
    <dbReference type="NCBI Taxonomy" id="195913"/>
    <lineage>
        <taxon>Bacteria</taxon>
        <taxon>Pseudomonadati</taxon>
        <taxon>Pseudomonadota</taxon>
        <taxon>Alphaproteobacteria</taxon>
        <taxon>Rhodobacterales</taxon>
        <taxon>Roseobacteraceae</taxon>
        <taxon>Loktanella</taxon>
    </lineage>
</organism>
<dbReference type="PANTHER" id="PTHR48081">
    <property type="entry name" value="AB HYDROLASE SUPERFAMILY PROTEIN C4A8.06C"/>
    <property type="match status" value="1"/>
</dbReference>
<dbReference type="Proteomes" id="UP000199550">
    <property type="component" value="Unassembled WGS sequence"/>
</dbReference>
<evidence type="ECO:0000259" key="4">
    <source>
        <dbReference type="Pfam" id="PF07859"/>
    </source>
</evidence>
<feature type="domain" description="Alpha/beta hydrolase fold-3" evidence="4">
    <location>
        <begin position="74"/>
        <end position="275"/>
    </location>
</feature>
<dbReference type="OrthoDB" id="9806180at2"/>
<keyword evidence="6" id="KW-1185">Reference proteome</keyword>
<dbReference type="PROSITE" id="PS01174">
    <property type="entry name" value="LIPASE_GDXG_SER"/>
    <property type="match status" value="1"/>
</dbReference>
<dbReference type="PANTHER" id="PTHR48081:SF30">
    <property type="entry name" value="ACETYL-HYDROLASE LIPR-RELATED"/>
    <property type="match status" value="1"/>
</dbReference>
<feature type="active site" evidence="3">
    <location>
        <position position="147"/>
    </location>
</feature>
<evidence type="ECO:0000256" key="2">
    <source>
        <dbReference type="ARBA" id="ARBA00022801"/>
    </source>
</evidence>
<dbReference type="AlphaFoldDB" id="A0A1I4DKL7"/>
<evidence type="ECO:0000313" key="5">
    <source>
        <dbReference type="EMBL" id="SFK93290.1"/>
    </source>
</evidence>
<comment type="similarity">
    <text evidence="1">Belongs to the 'GDXG' lipolytic enzyme family.</text>
</comment>
<dbReference type="STRING" id="195913.SAMN04488004_104180"/>
<accession>A0A1I4DKL7</accession>
<dbReference type="SUPFAM" id="SSF53474">
    <property type="entry name" value="alpha/beta-Hydrolases"/>
    <property type="match status" value="1"/>
</dbReference>
<dbReference type="Pfam" id="PF07859">
    <property type="entry name" value="Abhydrolase_3"/>
    <property type="match status" value="1"/>
</dbReference>
<dbReference type="EMBL" id="FOTF01000004">
    <property type="protein sequence ID" value="SFK93290.1"/>
    <property type="molecule type" value="Genomic_DNA"/>
</dbReference>
<reference evidence="5 6" key="1">
    <citation type="submission" date="2016-10" db="EMBL/GenBank/DDBJ databases">
        <authorList>
            <person name="de Groot N.N."/>
        </authorList>
    </citation>
    <scope>NUCLEOTIDE SEQUENCE [LARGE SCALE GENOMIC DNA]</scope>
    <source>
        <strain evidence="5 6">DSM 16199</strain>
    </source>
</reference>
<evidence type="ECO:0000256" key="1">
    <source>
        <dbReference type="ARBA" id="ARBA00010515"/>
    </source>
</evidence>
<dbReference type="RefSeq" id="WP_090186443.1">
    <property type="nucleotide sequence ID" value="NZ_FOTF01000004.1"/>
</dbReference>
<dbReference type="InterPro" id="IPR050300">
    <property type="entry name" value="GDXG_lipolytic_enzyme"/>
</dbReference>
<dbReference type="InterPro" id="IPR029058">
    <property type="entry name" value="AB_hydrolase_fold"/>
</dbReference>
<sequence>MHSLPQRLATLNARFVQKPLLAAVRSPAILRRLFTLNAIIHMRTPAGLTTVPIQLGTRNCTLCDAGQAQNHGTLLYIHGGAFVMGNLRGYRHLVAAIGKSAGMRAVFLNYRMAPEHPFPAALDDAEATWRALSDDPDCGPLTLAGDSAGGNIALALLQRIIAKGLTLPAAVAVMSPITDLRMNNPSLTANRRSDPLVSTRWGARGVAAYLAGADPAQPDASPILGNFTGAPPVLIHADTTEVLFDDARLMADHLRAQGVDVTLHTQTGLPHVWHMGVGRTPEADASVAEIGQFLASHTLPGTKRQYT</sequence>
<evidence type="ECO:0000313" key="6">
    <source>
        <dbReference type="Proteomes" id="UP000199550"/>
    </source>
</evidence>
<gene>
    <name evidence="5" type="ORF">SAMN04488004_104180</name>
</gene>
<dbReference type="InterPro" id="IPR033140">
    <property type="entry name" value="Lipase_GDXG_put_SER_AS"/>
</dbReference>